<accession>A0A3S8ZTV4</accession>
<gene>
    <name evidence="2" type="ORF">EJO50_10660</name>
</gene>
<keyword evidence="1" id="KW-0732">Signal</keyword>
<sequence length="164" mass="18231">MPPTLKPTTSPCFLLALLLGMALPAATAGQLPTHFGDKMEAALSCRSEWSNDWWRSYFRQYLDEPLRIWGEAEWFAAQNAKLGDNTVSEVFVSLPSSGALMVGALIPAQIETVRKKIEASMGFTFVPLAGNYPRYLSKFGSVLVGLPNDQTKWYCARWNLGNRP</sequence>
<protein>
    <submittedName>
        <fullName evidence="2">Uncharacterized protein</fullName>
    </submittedName>
</protein>
<keyword evidence="3" id="KW-1185">Reference proteome</keyword>
<dbReference type="AlphaFoldDB" id="A0A3S8ZTV4"/>
<reference evidence="2 3" key="1">
    <citation type="submission" date="2018-12" db="EMBL/GenBank/DDBJ databases">
        <title>Complete genome sequence of Iodobacter sp. H11R3.</title>
        <authorList>
            <person name="Bae J.-W."/>
        </authorList>
    </citation>
    <scope>NUCLEOTIDE SEQUENCE [LARGE SCALE GENOMIC DNA]</scope>
    <source>
        <strain evidence="2 3">H11R3</strain>
    </source>
</reference>
<feature type="signal peptide" evidence="1">
    <location>
        <begin position="1"/>
        <end position="28"/>
    </location>
</feature>
<evidence type="ECO:0000313" key="2">
    <source>
        <dbReference type="EMBL" id="AZN36902.1"/>
    </source>
</evidence>
<dbReference type="Proteomes" id="UP000282438">
    <property type="component" value="Chromosome"/>
</dbReference>
<organism evidence="2 3">
    <name type="scientific">Iodobacter ciconiae</name>
    <dbReference type="NCBI Taxonomy" id="2496266"/>
    <lineage>
        <taxon>Bacteria</taxon>
        <taxon>Pseudomonadati</taxon>
        <taxon>Pseudomonadota</taxon>
        <taxon>Betaproteobacteria</taxon>
        <taxon>Neisseriales</taxon>
        <taxon>Chitinibacteraceae</taxon>
        <taxon>Iodobacter</taxon>
    </lineage>
</organism>
<dbReference type="OrthoDB" id="9131880at2"/>
<dbReference type="EMBL" id="CP034433">
    <property type="protein sequence ID" value="AZN36902.1"/>
    <property type="molecule type" value="Genomic_DNA"/>
</dbReference>
<evidence type="ECO:0000313" key="3">
    <source>
        <dbReference type="Proteomes" id="UP000282438"/>
    </source>
</evidence>
<evidence type="ECO:0000256" key="1">
    <source>
        <dbReference type="SAM" id="SignalP"/>
    </source>
</evidence>
<dbReference type="KEGG" id="iod:EJO50_10660"/>
<name>A0A3S8ZTV4_9NEIS</name>
<proteinExistence type="predicted"/>
<dbReference type="RefSeq" id="WP_125974028.1">
    <property type="nucleotide sequence ID" value="NZ_CP034433.1"/>
</dbReference>
<feature type="chain" id="PRO_5019422654" evidence="1">
    <location>
        <begin position="29"/>
        <end position="164"/>
    </location>
</feature>